<evidence type="ECO:0000256" key="2">
    <source>
        <dbReference type="ARBA" id="ARBA00022723"/>
    </source>
</evidence>
<feature type="region of interest" description="DNA-binding and helicase activity, interacts with RecC" evidence="15">
    <location>
        <begin position="1"/>
        <end position="902"/>
    </location>
</feature>
<comment type="subunit">
    <text evidence="15">Heterotrimer of RecB, RecC and RecD. All subunits contribute to DNA-binding. Interacts with RecA.</text>
</comment>
<dbReference type="AlphaFoldDB" id="A0A1H3F272"/>
<reference evidence="20" key="1">
    <citation type="submission" date="2016-10" db="EMBL/GenBank/DDBJ databases">
        <authorList>
            <person name="Varghese N."/>
            <person name="Submissions S."/>
        </authorList>
    </citation>
    <scope>NUCLEOTIDE SEQUENCE [LARGE SCALE GENOMIC DNA]</scope>
    <source>
        <strain evidence="20">DSM 173</strain>
    </source>
</reference>
<comment type="function">
    <text evidence="15">A helicase/nuclease that prepares dsDNA breaks (DSB) for recombinational DNA repair. Binds to DSBs and unwinds DNA via a highly rapid and processive ATP-dependent bidirectional helicase activity. Unwinds dsDNA until it encounters a Chi (crossover hotspot instigator) sequence from the 3' direction. Cuts ssDNA a few nucleotides 3' to the Chi site. The properties and activities of the enzyme are changed at Chi. The Chi-altered holoenzyme produces a long 3'-ssDNA overhang and facilitates RecA-binding to the ssDNA for homologous DNA recombination and repair. Holoenzyme degrades any linearized DNA that is unable to undergo homologous recombination. In the holoenzyme this subunit contributes ATPase, 3'-5' helicase, exonuclease activity and loads RecA onto ssDNA.</text>
</comment>
<dbReference type="EC" id="3.1.11.5" evidence="15"/>
<feature type="region of interest" description="Nuclease activity, interacts with RecD and RecA" evidence="15">
    <location>
        <begin position="945"/>
        <end position="1258"/>
    </location>
</feature>
<dbReference type="GO" id="GO:0000724">
    <property type="term" value="P:double-strand break repair via homologous recombination"/>
    <property type="evidence" value="ECO:0007669"/>
    <property type="project" value="UniProtKB-UniRule"/>
</dbReference>
<comment type="miscellaneous">
    <text evidence="15">In the RecBCD complex, RecB has a slow 3'-5' helicase, an exonuclease activity and loads RecA onto ssDNA, RecD has a fast 5'-3' helicase activity, while RecC stimulates the ATPase and processivity of the RecB helicase and contributes to recognition of the Chi site.</text>
</comment>
<evidence type="ECO:0000256" key="6">
    <source>
        <dbReference type="ARBA" id="ARBA00022806"/>
    </source>
</evidence>
<dbReference type="InterPro" id="IPR014017">
    <property type="entry name" value="DNA_helicase_UvrD-like_C"/>
</dbReference>
<dbReference type="GO" id="GO:0005829">
    <property type="term" value="C:cytosol"/>
    <property type="evidence" value="ECO:0007669"/>
    <property type="project" value="TreeGrafter"/>
</dbReference>
<dbReference type="PROSITE" id="PS51198">
    <property type="entry name" value="UVRD_HELICASE_ATP_BIND"/>
    <property type="match status" value="1"/>
</dbReference>
<feature type="active site" description="For nuclease activity" evidence="15">
    <location>
        <position position="1165"/>
    </location>
</feature>
<evidence type="ECO:0000256" key="13">
    <source>
        <dbReference type="ARBA" id="ARBA00034617"/>
    </source>
</evidence>
<dbReference type="GO" id="GO:0008854">
    <property type="term" value="F:exodeoxyribonuclease V activity"/>
    <property type="evidence" value="ECO:0007669"/>
    <property type="project" value="UniProtKB-EC"/>
</dbReference>
<evidence type="ECO:0000259" key="17">
    <source>
        <dbReference type="PROSITE" id="PS51198"/>
    </source>
</evidence>
<dbReference type="GO" id="GO:0043138">
    <property type="term" value="F:3'-5' DNA helicase activity"/>
    <property type="evidence" value="ECO:0007669"/>
    <property type="project" value="UniProtKB-UniRule"/>
</dbReference>
<dbReference type="STRING" id="61595.SAMN05421644_1163"/>
<dbReference type="SUPFAM" id="SSF52980">
    <property type="entry name" value="Restriction endonuclease-like"/>
    <property type="match status" value="1"/>
</dbReference>
<feature type="binding site" evidence="16">
    <location>
        <begin position="39"/>
        <end position="46"/>
    </location>
    <ligand>
        <name>ATP</name>
        <dbReference type="ChEBI" id="CHEBI:30616"/>
    </ligand>
</feature>
<feature type="binding site" evidence="15">
    <location>
        <position position="1017"/>
    </location>
    <ligand>
        <name>Mg(2+)</name>
        <dbReference type="ChEBI" id="CHEBI:18420"/>
    </ligand>
</feature>
<dbReference type="Gene3D" id="1.10.3170.10">
    <property type="entry name" value="Recbcd, chain B, domain 2"/>
    <property type="match status" value="1"/>
</dbReference>
<gene>
    <name evidence="15" type="primary">recB</name>
    <name evidence="19" type="ORF">SAMN05421644_1163</name>
</gene>
<dbReference type="PANTHER" id="PTHR11070">
    <property type="entry name" value="UVRD / RECB / PCRA DNA HELICASE FAMILY MEMBER"/>
    <property type="match status" value="1"/>
</dbReference>
<comment type="domain">
    <text evidence="15">The C-terminal domain has nuclease activity and interacts with RecD. It interacts with RecA, facilitating its loading onto ssDNA.</text>
</comment>
<evidence type="ECO:0000256" key="8">
    <source>
        <dbReference type="ARBA" id="ARBA00022840"/>
    </source>
</evidence>
<accession>A0A1H3F272</accession>
<dbReference type="InterPro" id="IPR027417">
    <property type="entry name" value="P-loop_NTPase"/>
</dbReference>
<keyword evidence="6 15" id="KW-0347">Helicase</keyword>
<dbReference type="Pfam" id="PF00580">
    <property type="entry name" value="UvrD-helicase"/>
    <property type="match status" value="1"/>
</dbReference>
<dbReference type="EMBL" id="FNOW01000016">
    <property type="protein sequence ID" value="SDX85072.1"/>
    <property type="molecule type" value="Genomic_DNA"/>
</dbReference>
<comment type="domain">
    <text evidence="15">The N-terminal DNA-binding domain is a ssDNA-dependent ATPase and has ATP-dependent 3'-5' helicase function. This domain interacts with RecC.</text>
</comment>
<keyword evidence="3 15" id="KW-0547">Nucleotide-binding</keyword>
<proteinExistence type="inferred from homology"/>
<dbReference type="Gene3D" id="3.90.320.10">
    <property type="match status" value="1"/>
</dbReference>
<evidence type="ECO:0000313" key="19">
    <source>
        <dbReference type="EMBL" id="SDX85072.1"/>
    </source>
</evidence>
<feature type="domain" description="UvrD-like helicase C-terminal" evidence="18">
    <location>
        <begin position="510"/>
        <end position="799"/>
    </location>
</feature>
<feature type="binding site" evidence="15">
    <location>
        <position position="1165"/>
    </location>
    <ligand>
        <name>Mg(2+)</name>
        <dbReference type="ChEBI" id="CHEBI:18420"/>
    </ligand>
</feature>
<dbReference type="InterPro" id="IPR000212">
    <property type="entry name" value="DNA_helicase_UvrD/REP"/>
</dbReference>
<dbReference type="InterPro" id="IPR004586">
    <property type="entry name" value="RecB"/>
</dbReference>
<name>A0A1H3F272_ALLWA</name>
<dbReference type="HAMAP" id="MF_01485">
    <property type="entry name" value="RecB"/>
    <property type="match status" value="1"/>
</dbReference>
<evidence type="ECO:0000256" key="7">
    <source>
        <dbReference type="ARBA" id="ARBA00022839"/>
    </source>
</evidence>
<keyword evidence="5 15" id="KW-0378">Hydrolase</keyword>
<dbReference type="GO" id="GO:0000287">
    <property type="term" value="F:magnesium ion binding"/>
    <property type="evidence" value="ECO:0007669"/>
    <property type="project" value="UniProtKB-UniRule"/>
</dbReference>
<keyword evidence="9 15" id="KW-0460">Magnesium</keyword>
<dbReference type="InterPro" id="IPR014016">
    <property type="entry name" value="UvrD-like_ATP-bd"/>
</dbReference>
<protein>
    <recommendedName>
        <fullName evidence="15">RecBCD enzyme subunit RecB</fullName>
        <ecNumber evidence="15">3.1.11.5</ecNumber>
        <ecNumber evidence="15">5.6.2.4</ecNumber>
    </recommendedName>
    <alternativeName>
        <fullName evidence="15">DNA 3'-5' helicase subunit RecB</fullName>
    </alternativeName>
    <alternativeName>
        <fullName evidence="15">Exonuclease V subunit RecB</fullName>
        <shortName evidence="15">ExoV subunit RecB</shortName>
    </alternativeName>
    <alternativeName>
        <fullName evidence="15">Helicase/nuclease RecBCD subunit RecB</fullName>
    </alternativeName>
</protein>
<dbReference type="RefSeq" id="WP_091333268.1">
    <property type="nucleotide sequence ID" value="NZ_FNOW01000016.1"/>
</dbReference>
<organism evidence="19 20">
    <name type="scientific">Allochromatium warmingii</name>
    <name type="common">Chromatium warmingii</name>
    <dbReference type="NCBI Taxonomy" id="61595"/>
    <lineage>
        <taxon>Bacteria</taxon>
        <taxon>Pseudomonadati</taxon>
        <taxon>Pseudomonadota</taxon>
        <taxon>Gammaproteobacteria</taxon>
        <taxon>Chromatiales</taxon>
        <taxon>Chromatiaceae</taxon>
        <taxon>Allochromatium</taxon>
    </lineage>
</organism>
<dbReference type="GO" id="GO:0003677">
    <property type="term" value="F:DNA binding"/>
    <property type="evidence" value="ECO:0007669"/>
    <property type="project" value="UniProtKB-UniRule"/>
</dbReference>
<evidence type="ECO:0000259" key="18">
    <source>
        <dbReference type="PROSITE" id="PS51217"/>
    </source>
</evidence>
<keyword evidence="20" id="KW-1185">Reference proteome</keyword>
<dbReference type="GO" id="GO:0016887">
    <property type="term" value="F:ATP hydrolysis activity"/>
    <property type="evidence" value="ECO:0007669"/>
    <property type="project" value="RHEA"/>
</dbReference>
<dbReference type="PROSITE" id="PS51217">
    <property type="entry name" value="UVRD_HELICASE_CTER"/>
    <property type="match status" value="1"/>
</dbReference>
<dbReference type="GO" id="GO:0005524">
    <property type="term" value="F:ATP binding"/>
    <property type="evidence" value="ECO:0007669"/>
    <property type="project" value="UniProtKB-UniRule"/>
</dbReference>
<dbReference type="PANTHER" id="PTHR11070:SF23">
    <property type="entry name" value="RECBCD ENZYME SUBUNIT RECB"/>
    <property type="match status" value="1"/>
</dbReference>
<keyword evidence="1 15" id="KW-0540">Nuclease</keyword>
<evidence type="ECO:0000256" key="16">
    <source>
        <dbReference type="PROSITE-ProRule" id="PRU00560"/>
    </source>
</evidence>
<sequence>MTAIIQPSIQSANQPIAPQIVQQLDPLTVPLHGSRLIEASAGTGKTFTLAMLYVRLVLQHGGETAFNRPLVPPEILVVTFTNAATEELRDRIRRRLVEAAAVFRGQPPHDPSDQLLTALREAMAGGDLAQSARRLDLAAEWMDEAAISTIHAWCYRMLREHAFDSANAFEQILVNDEADLLQQAAEDYWRTFILHLDAEALQLVLAQWSAPAVLSKAVSALLPLVEYLPATDAPVISLRHYYQQLAAIKTTWREQDYIAGLEQLFDEALKNNAFHKSKLNVTNRGKVLNDLKLWIATPNQVSLHAFENESWKRMSSLEIATVWKNPAQAPVDYPACQALAGLKDALVALPEQLTQALLAHATHWLKRRVEHEKHQQSLLTQTDLLIRLDAALQGTGGERLAAVMRQQFPVALVDEFQDTDPIQYRIFDAIYQIRANSPLSGFFMIGDPKQAIYGFRGADIHTYLIARAATAGRHYTLPINYRSSTDLIAAVNGLFQHGEAQAKRGAFLFRTPDGAANPIPFYPVSARTQAEPTLMIDGDPCEPLHAWLIELDTNGKLTKERYRQRTATAAARLIAQLLQLGQQGRARLPEWPDGSRSLQASDLAVLVANRGEADAIRAELQRLGVASVYLSERNNVFDTRTADDLVVILRAIASPFEDRLLRQALATALCGQALADLDRLNHDERYWEAQGERIRLLHDCWQRQGFLPMLYRLLDVFGMATRLLAQRDGERTMTDLLHLGELLQQASTELDGMAALVRYLEEAISASRTAVSAPPETDQLRLESDARLVRIVTIHKSKGLEYPLVFLPFAASCRCISDKDRPLKTHDDAHQLQVHLGGNPAIVQQADHERLGEDVRKLYVGLTRARYVNWLGLGVTEDFKRSAFGYLLGVPEETALDTAMLAEQLRQLPKLVRLTAPECDPAPLALTAAETLAPARSVTDWRPRAWWISSYSALIRETWRPVSAPETASDETVHEELSQPLESTAVPLDLPAAPAMPVDPASLHAFPRGGRYGTFIHGVLEWAATQRAPYPLRSGFAAALTADHARRQMLANRCTPRHLDDWIEPLDAWLTALLERTWSLTTLALPDGRVPTLRLADLDPSRYQVELEFWIEARQVKLATLDARLLAHTLNGRERPPLTGQQLNGMLKGFIDLVFEQQGRYYVLDWKSNWLGPDDRAYSAEAMQAAMCERRYDLQYVLYLLALHRQLKARLPDYDYDQHLGGAIYIFVRGGQATTQGLFMDRPPRALIDALDAQFAGA</sequence>
<evidence type="ECO:0000313" key="20">
    <source>
        <dbReference type="Proteomes" id="UP000198672"/>
    </source>
</evidence>
<dbReference type="InterPro" id="IPR038726">
    <property type="entry name" value="PDDEXK_AddAB-type"/>
</dbReference>
<dbReference type="NCBIfam" id="TIGR00609">
    <property type="entry name" value="recB"/>
    <property type="match status" value="1"/>
</dbReference>
<evidence type="ECO:0000256" key="1">
    <source>
        <dbReference type="ARBA" id="ARBA00022722"/>
    </source>
</evidence>
<keyword evidence="12 15" id="KW-0413">Isomerase</keyword>
<dbReference type="OrthoDB" id="9810135at2"/>
<keyword evidence="2 15" id="KW-0479">Metal-binding</keyword>
<dbReference type="InterPro" id="IPR011335">
    <property type="entry name" value="Restrct_endonuc-II-like"/>
</dbReference>
<comment type="catalytic activity">
    <reaction evidence="13 15">
        <text>Couples ATP hydrolysis with the unwinding of duplex DNA by translocating in the 3'-5' direction.</text>
        <dbReference type="EC" id="5.6.2.4"/>
    </reaction>
</comment>
<evidence type="ECO:0000256" key="15">
    <source>
        <dbReference type="HAMAP-Rule" id="MF_01485"/>
    </source>
</evidence>
<dbReference type="Pfam" id="PF12705">
    <property type="entry name" value="PDDEXK_1"/>
    <property type="match status" value="1"/>
</dbReference>
<keyword evidence="7 15" id="KW-0269">Exonuclease</keyword>
<keyword evidence="4 15" id="KW-0227">DNA damage</keyword>
<comment type="similarity">
    <text evidence="15">Belongs to the helicase family. UvrD subfamily.</text>
</comment>
<evidence type="ECO:0000256" key="3">
    <source>
        <dbReference type="ARBA" id="ARBA00022741"/>
    </source>
</evidence>
<dbReference type="GO" id="GO:0009338">
    <property type="term" value="C:exodeoxyribonuclease V complex"/>
    <property type="evidence" value="ECO:0007669"/>
    <property type="project" value="TreeGrafter"/>
</dbReference>
<dbReference type="CDD" id="cd22352">
    <property type="entry name" value="RecB_C-like"/>
    <property type="match status" value="1"/>
</dbReference>
<dbReference type="SUPFAM" id="SSF52540">
    <property type="entry name" value="P-loop containing nucleoside triphosphate hydrolases"/>
    <property type="match status" value="1"/>
</dbReference>
<dbReference type="Gene3D" id="3.40.50.300">
    <property type="entry name" value="P-loop containing nucleotide triphosphate hydrolases"/>
    <property type="match status" value="2"/>
</dbReference>
<comment type="cofactor">
    <cofactor evidence="15">
        <name>Mg(2+)</name>
        <dbReference type="ChEBI" id="CHEBI:18420"/>
    </cofactor>
    <text evidence="15">Binds 1 Mg(2+) ion per subunit.</text>
</comment>
<keyword evidence="11 15" id="KW-0234">DNA repair</keyword>
<dbReference type="Gene3D" id="1.10.486.10">
    <property type="entry name" value="PCRA, domain 4"/>
    <property type="match status" value="1"/>
</dbReference>
<evidence type="ECO:0000256" key="10">
    <source>
        <dbReference type="ARBA" id="ARBA00023125"/>
    </source>
</evidence>
<evidence type="ECO:0000256" key="14">
    <source>
        <dbReference type="ARBA" id="ARBA00048988"/>
    </source>
</evidence>
<evidence type="ECO:0000256" key="4">
    <source>
        <dbReference type="ARBA" id="ARBA00022763"/>
    </source>
</evidence>
<evidence type="ECO:0000256" key="9">
    <source>
        <dbReference type="ARBA" id="ARBA00022842"/>
    </source>
</evidence>
<evidence type="ECO:0000256" key="12">
    <source>
        <dbReference type="ARBA" id="ARBA00023235"/>
    </source>
</evidence>
<comment type="catalytic activity">
    <reaction evidence="14 15">
        <text>ATP + H2O = ADP + phosphate + H(+)</text>
        <dbReference type="Rhea" id="RHEA:13065"/>
        <dbReference type="ChEBI" id="CHEBI:15377"/>
        <dbReference type="ChEBI" id="CHEBI:15378"/>
        <dbReference type="ChEBI" id="CHEBI:30616"/>
        <dbReference type="ChEBI" id="CHEBI:43474"/>
        <dbReference type="ChEBI" id="CHEBI:456216"/>
        <dbReference type="EC" id="5.6.2.4"/>
    </reaction>
</comment>
<dbReference type="Proteomes" id="UP000198672">
    <property type="component" value="Unassembled WGS sequence"/>
</dbReference>
<evidence type="ECO:0000256" key="11">
    <source>
        <dbReference type="ARBA" id="ARBA00023204"/>
    </source>
</evidence>
<keyword evidence="10 15" id="KW-0238">DNA-binding</keyword>
<feature type="binding site" evidence="15">
    <location>
        <position position="1152"/>
    </location>
    <ligand>
        <name>Mg(2+)</name>
        <dbReference type="ChEBI" id="CHEBI:18420"/>
    </ligand>
</feature>
<dbReference type="EC" id="5.6.2.4" evidence="15"/>
<comment type="catalytic activity">
    <reaction evidence="15">
        <text>Exonucleolytic cleavage (in the presence of ATP) in either 5'- to 3'- or 3'- to 5'-direction to yield 5'-phosphooligonucleotides.</text>
        <dbReference type="EC" id="3.1.11.5"/>
    </reaction>
</comment>
<evidence type="ECO:0000256" key="5">
    <source>
        <dbReference type="ARBA" id="ARBA00022801"/>
    </source>
</evidence>
<dbReference type="Pfam" id="PF13361">
    <property type="entry name" value="UvrD_C"/>
    <property type="match status" value="1"/>
</dbReference>
<keyword evidence="8 15" id="KW-0067">ATP-binding</keyword>
<feature type="domain" description="UvrD-like helicase ATP-binding" evidence="17">
    <location>
        <begin position="18"/>
        <end position="484"/>
    </location>
</feature>
<dbReference type="InterPro" id="IPR011604">
    <property type="entry name" value="PDDEXK-like_dom_sf"/>
</dbReference>